<organism evidence="6 7">
    <name type="scientific">Prunus mume</name>
    <name type="common">Japanese apricot</name>
    <name type="synonym">Armeniaca mume</name>
    <dbReference type="NCBI Taxonomy" id="102107"/>
    <lineage>
        <taxon>Eukaryota</taxon>
        <taxon>Viridiplantae</taxon>
        <taxon>Streptophyta</taxon>
        <taxon>Embryophyta</taxon>
        <taxon>Tracheophyta</taxon>
        <taxon>Spermatophyta</taxon>
        <taxon>Magnoliopsida</taxon>
        <taxon>eudicotyledons</taxon>
        <taxon>Gunneridae</taxon>
        <taxon>Pentapetalae</taxon>
        <taxon>rosids</taxon>
        <taxon>fabids</taxon>
        <taxon>Rosales</taxon>
        <taxon>Rosaceae</taxon>
        <taxon>Amygdaloideae</taxon>
        <taxon>Amygdaleae</taxon>
        <taxon>Prunus</taxon>
    </lineage>
</organism>
<comment type="subcellular location">
    <subcellularLocation>
        <location evidence="1">Nucleus</location>
    </subcellularLocation>
</comment>
<dbReference type="RefSeq" id="XP_016652431.1">
    <property type="nucleotide sequence ID" value="XM_016796945.1"/>
</dbReference>
<keyword evidence="6" id="KW-1185">Reference proteome</keyword>
<proteinExistence type="predicted"/>
<evidence type="ECO:0000256" key="4">
    <source>
        <dbReference type="ARBA" id="ARBA00023242"/>
    </source>
</evidence>
<dbReference type="PANTHER" id="PTHR31496">
    <property type="entry name" value="TRANSCRIPTION FACTOR KAN2-RELATED"/>
    <property type="match status" value="1"/>
</dbReference>
<dbReference type="SUPFAM" id="SSF46689">
    <property type="entry name" value="Homeodomain-like"/>
    <property type="match status" value="1"/>
</dbReference>
<keyword evidence="4" id="KW-0539">Nucleus</keyword>
<dbReference type="NCBIfam" id="TIGR01557">
    <property type="entry name" value="myb_SHAQKYF"/>
    <property type="match status" value="1"/>
</dbReference>
<evidence type="ECO:0000313" key="6">
    <source>
        <dbReference type="Proteomes" id="UP000694861"/>
    </source>
</evidence>
<keyword evidence="2" id="KW-0805">Transcription regulation</keyword>
<gene>
    <name evidence="7" type="primary">LOC103343052</name>
</gene>
<evidence type="ECO:0000256" key="1">
    <source>
        <dbReference type="ARBA" id="ARBA00004123"/>
    </source>
</evidence>
<feature type="region of interest" description="Disordered" evidence="5">
    <location>
        <begin position="78"/>
        <end position="109"/>
    </location>
</feature>
<sequence length="219" mass="24769">MAFMGSFDPSDPTVDPWGFFGTLPDIYGLVADISQCICCTVQYVYCLRHADNPFKASLLPAIFLLCLGGSKLSNNRRNANTTDNNILRKPLDSNSSTSTSTITSTSRSSPLFQAQRGLLRSRWRAPRMRWTTNLHARFVHAVYLLGGHERATPESLLELMDVKDLTLAHVRSHLQIYRTVFIANRAAAFSGQSTFSSFLFFNLFEKQFINKTEQYDRVL</sequence>
<dbReference type="GeneID" id="103343052"/>
<evidence type="ECO:0000313" key="7">
    <source>
        <dbReference type="RefSeq" id="XP_016652431.1"/>
    </source>
</evidence>
<feature type="compositionally biased region" description="Low complexity" evidence="5">
    <location>
        <begin position="93"/>
        <end position="109"/>
    </location>
</feature>
<dbReference type="Gene3D" id="1.10.10.60">
    <property type="entry name" value="Homeodomain-like"/>
    <property type="match status" value="1"/>
</dbReference>
<keyword evidence="3" id="KW-0804">Transcription</keyword>
<dbReference type="InterPro" id="IPR009057">
    <property type="entry name" value="Homeodomain-like_sf"/>
</dbReference>
<evidence type="ECO:0000256" key="2">
    <source>
        <dbReference type="ARBA" id="ARBA00023015"/>
    </source>
</evidence>
<evidence type="ECO:0000256" key="5">
    <source>
        <dbReference type="SAM" id="MobiDB-lite"/>
    </source>
</evidence>
<name>A0ABM1LYF4_PRUMU</name>
<reference evidence="7" key="2">
    <citation type="submission" date="2025-08" db="UniProtKB">
        <authorList>
            <consortium name="RefSeq"/>
        </authorList>
    </citation>
    <scope>IDENTIFICATION</scope>
</reference>
<accession>A0ABM1LYF4</accession>
<evidence type="ECO:0000256" key="3">
    <source>
        <dbReference type="ARBA" id="ARBA00023163"/>
    </source>
</evidence>
<dbReference type="Proteomes" id="UP000694861">
    <property type="component" value="Unplaced"/>
</dbReference>
<reference evidence="6" key="1">
    <citation type="journal article" date="2012" name="Nat. Commun.">
        <title>The genome of Prunus mume.</title>
        <authorList>
            <person name="Zhang Q."/>
            <person name="Chen W."/>
            <person name="Sun L."/>
            <person name="Zhao F."/>
            <person name="Huang B."/>
            <person name="Yang W."/>
            <person name="Tao Y."/>
            <person name="Wang J."/>
            <person name="Yuan Z."/>
            <person name="Fan G."/>
            <person name="Xing Z."/>
            <person name="Han C."/>
            <person name="Pan H."/>
            <person name="Zhong X."/>
            <person name="Shi W."/>
            <person name="Liang X."/>
            <person name="Du D."/>
            <person name="Sun F."/>
            <person name="Xu Z."/>
            <person name="Hao R."/>
            <person name="Lv T."/>
            <person name="Lv Y."/>
            <person name="Zheng Z."/>
            <person name="Sun M."/>
            <person name="Luo L."/>
            <person name="Cai M."/>
            <person name="Gao Y."/>
            <person name="Wang J."/>
            <person name="Yin Y."/>
            <person name="Xu X."/>
            <person name="Cheng T."/>
            <person name="Wang J."/>
        </authorList>
    </citation>
    <scope>NUCLEOTIDE SEQUENCE [LARGE SCALE GENOMIC DNA]</scope>
</reference>
<dbReference type="PANTHER" id="PTHR31496:SF48">
    <property type="entry name" value="TRANSCRIPTION FACTOR KAN2-RELATED"/>
    <property type="match status" value="1"/>
</dbReference>
<protein>
    <submittedName>
        <fullName evidence="7">Uncharacterized protein LOC103343052</fullName>
    </submittedName>
</protein>
<dbReference type="InterPro" id="IPR044847">
    <property type="entry name" value="KAN_fam"/>
</dbReference>
<dbReference type="InterPro" id="IPR006447">
    <property type="entry name" value="Myb_dom_plants"/>
</dbReference>